<keyword evidence="1" id="KW-0677">Repeat</keyword>
<dbReference type="InterPro" id="IPR011990">
    <property type="entry name" value="TPR-like_helical_dom_sf"/>
</dbReference>
<evidence type="ECO:0000256" key="1">
    <source>
        <dbReference type="ARBA" id="ARBA00022737"/>
    </source>
</evidence>
<accession>A0A4P9YA58</accession>
<keyword evidence="4" id="KW-1185">Reference proteome</keyword>
<feature type="region of interest" description="Disordered" evidence="2">
    <location>
        <begin position="23"/>
        <end position="43"/>
    </location>
</feature>
<evidence type="ECO:0000313" key="3">
    <source>
        <dbReference type="EMBL" id="RKP14940.1"/>
    </source>
</evidence>
<dbReference type="Gene3D" id="1.25.40.10">
    <property type="entry name" value="Tetratricopeptide repeat domain"/>
    <property type="match status" value="1"/>
</dbReference>
<dbReference type="AlphaFoldDB" id="A0A4P9YA58"/>
<dbReference type="PANTHER" id="PTHR47941">
    <property type="entry name" value="PENTATRICOPEPTIDE REPEAT-CONTAINING PROTEIN 3, MITOCHONDRIAL"/>
    <property type="match status" value="1"/>
</dbReference>
<protein>
    <recommendedName>
        <fullName evidence="5">Pentatricopeptide repeat domain-containing protein</fullName>
    </recommendedName>
</protein>
<organism evidence="3 4">
    <name type="scientific">Piptocephalis cylindrospora</name>
    <dbReference type="NCBI Taxonomy" id="1907219"/>
    <lineage>
        <taxon>Eukaryota</taxon>
        <taxon>Fungi</taxon>
        <taxon>Fungi incertae sedis</taxon>
        <taxon>Zoopagomycota</taxon>
        <taxon>Zoopagomycotina</taxon>
        <taxon>Zoopagomycetes</taxon>
        <taxon>Zoopagales</taxon>
        <taxon>Piptocephalidaceae</taxon>
        <taxon>Piptocephalis</taxon>
    </lineage>
</organism>
<proteinExistence type="predicted"/>
<evidence type="ECO:0008006" key="5">
    <source>
        <dbReference type="Google" id="ProtNLM"/>
    </source>
</evidence>
<dbReference type="InterPro" id="IPR002885">
    <property type="entry name" value="PPR_rpt"/>
</dbReference>
<dbReference type="Pfam" id="PF01535">
    <property type="entry name" value="PPR"/>
    <property type="match status" value="2"/>
</dbReference>
<dbReference type="Proteomes" id="UP000267251">
    <property type="component" value="Unassembled WGS sequence"/>
</dbReference>
<sequence>MLRRAFAGLRYPCRALLSTLPSRPGSHLPAAPSQSIAGPHGQVKRQDIERAFDHLSRTVGVLERGILKDFPPVDQPESQKHGVNAWYSRLSPIATPGFLALLPQTPLHKDEDAKELAVSDLRRRIQALRVLQHELTQPSSKYLFQAYQDVTSLHRGSSLLSPYVYVIMRRRILVGGIDKWTYQRLSQTYRDQRQAWGLSLLDATKWADALVRISDFSLAESILAELKNKGYPLGKVGWTALIHSQTLLGEMSAASSSINAMIQEGDTTGAPLKLDSFLYSYLIIGYLRIGNIVAAKKLCEQMFYELRDTPAITAGVGRSRGRLSAQPCNAIIFELISKECYQMAMDLYSWMQEKKDEGGRRRFRQFYRSVVLELSPKTQANTISNELFHVRSIEGFVAIWDAKGAWVSINRMIRAGWIPRARIPLLVLPLLLHPQCASCINDKRAQSIVDWVAQWKSSSWKLARGILDSRGGTSLSQEMNEDWEDHGVALAQEMKNIRQAHRIALNQEMKDSSEDHELALDQEMRDGQENHRASSPLRENLEVQEKIKNHQGAMGPSKDKDDWLALLQAHYKASEGELALRVWMEMREKGWVRPEETELAQKVILACLKNMTRAQREREGRVEGVANTLVWRKGLAQACYRIWEEGVEAGGQWGRTQVSVLLQIMRMSQMPDEIVSISRWAQYGDGKGIGPTEENWTRRALYREGR</sequence>
<name>A0A4P9YA58_9FUNG</name>
<gene>
    <name evidence="3" type="ORF">BJ684DRAFT_14773</name>
</gene>
<dbReference type="OrthoDB" id="185373at2759"/>
<reference evidence="4" key="1">
    <citation type="journal article" date="2018" name="Nat. Microbiol.">
        <title>Leveraging single-cell genomics to expand the fungal tree of life.</title>
        <authorList>
            <person name="Ahrendt S.R."/>
            <person name="Quandt C.A."/>
            <person name="Ciobanu D."/>
            <person name="Clum A."/>
            <person name="Salamov A."/>
            <person name="Andreopoulos B."/>
            <person name="Cheng J.F."/>
            <person name="Woyke T."/>
            <person name="Pelin A."/>
            <person name="Henrissat B."/>
            <person name="Reynolds N.K."/>
            <person name="Benny G.L."/>
            <person name="Smith M.E."/>
            <person name="James T.Y."/>
            <person name="Grigoriev I.V."/>
        </authorList>
    </citation>
    <scope>NUCLEOTIDE SEQUENCE [LARGE SCALE GENOMIC DNA]</scope>
</reference>
<dbReference type="EMBL" id="KZ987774">
    <property type="protein sequence ID" value="RKP14940.1"/>
    <property type="molecule type" value="Genomic_DNA"/>
</dbReference>
<evidence type="ECO:0000256" key="2">
    <source>
        <dbReference type="SAM" id="MobiDB-lite"/>
    </source>
</evidence>
<evidence type="ECO:0000313" key="4">
    <source>
        <dbReference type="Proteomes" id="UP000267251"/>
    </source>
</evidence>